<feature type="region of interest" description="Disordered" evidence="1">
    <location>
        <begin position="169"/>
        <end position="191"/>
    </location>
</feature>
<comment type="caution">
    <text evidence="3">The sequence shown here is derived from an EMBL/GenBank/DDBJ whole genome shotgun (WGS) entry which is preliminary data.</text>
</comment>
<gene>
    <name evidence="3" type="ORF">AKO1_007651</name>
</gene>
<dbReference type="Proteomes" id="UP001431209">
    <property type="component" value="Unassembled WGS sequence"/>
</dbReference>
<dbReference type="SMART" id="SM00315">
    <property type="entry name" value="RGS"/>
    <property type="match status" value="1"/>
</dbReference>
<keyword evidence="4" id="KW-1185">Reference proteome</keyword>
<evidence type="ECO:0000313" key="3">
    <source>
        <dbReference type="EMBL" id="KAL0479485.1"/>
    </source>
</evidence>
<dbReference type="Gene3D" id="1.10.167.10">
    <property type="entry name" value="Regulator of G-protein Signalling 4, domain 2"/>
    <property type="match status" value="1"/>
</dbReference>
<dbReference type="Pfam" id="PF00615">
    <property type="entry name" value="RGS"/>
    <property type="match status" value="1"/>
</dbReference>
<evidence type="ECO:0000313" key="4">
    <source>
        <dbReference type="Proteomes" id="UP001431209"/>
    </source>
</evidence>
<dbReference type="AlphaFoldDB" id="A0AAW2YQR1"/>
<dbReference type="InterPro" id="IPR044926">
    <property type="entry name" value="RGS_subdomain_2"/>
</dbReference>
<dbReference type="SUPFAM" id="SSF48097">
    <property type="entry name" value="Regulator of G-protein signaling, RGS"/>
    <property type="match status" value="1"/>
</dbReference>
<dbReference type="PANTHER" id="PTHR10845:SF192">
    <property type="entry name" value="DOUBLE HIT, ISOFORM B"/>
    <property type="match status" value="1"/>
</dbReference>
<sequence length="212" mass="24692">MNTIKKFIGSLNLKKLPRQDHKPERSQSVPVIVIPKAANPLRSTEELLLELHKDENLHSYFQRFSKQEYSHENLQLYDEIYKFKTSSNKHSVANLICERYLSSNSKLQLYVQQNVIERIIEDCKQERLKDDLFSVLEEAVSENLLDILTRFKKSSYYFEYLNGGDLRIDTSESPQKLQRPPTTPRGLGPAKTLDLKRRRSSSMLGFVVPNTM</sequence>
<reference evidence="3 4" key="1">
    <citation type="submission" date="2024-03" db="EMBL/GenBank/DDBJ databases">
        <title>The Acrasis kona genome and developmental transcriptomes reveal deep origins of eukaryotic multicellular pathways.</title>
        <authorList>
            <person name="Sheikh S."/>
            <person name="Fu C.-J."/>
            <person name="Brown M.W."/>
            <person name="Baldauf S.L."/>
        </authorList>
    </citation>
    <scope>NUCLEOTIDE SEQUENCE [LARGE SCALE GENOMIC DNA]</scope>
    <source>
        <strain evidence="3 4">ATCC MYA-3509</strain>
    </source>
</reference>
<evidence type="ECO:0000256" key="1">
    <source>
        <dbReference type="SAM" id="MobiDB-lite"/>
    </source>
</evidence>
<organism evidence="3 4">
    <name type="scientific">Acrasis kona</name>
    <dbReference type="NCBI Taxonomy" id="1008807"/>
    <lineage>
        <taxon>Eukaryota</taxon>
        <taxon>Discoba</taxon>
        <taxon>Heterolobosea</taxon>
        <taxon>Tetramitia</taxon>
        <taxon>Eutetramitia</taxon>
        <taxon>Acrasidae</taxon>
        <taxon>Acrasis</taxon>
    </lineage>
</organism>
<accession>A0AAW2YQR1</accession>
<evidence type="ECO:0000259" key="2">
    <source>
        <dbReference type="PROSITE" id="PS50132"/>
    </source>
</evidence>
<dbReference type="InterPro" id="IPR036305">
    <property type="entry name" value="RGS_sf"/>
</dbReference>
<feature type="domain" description="RGS" evidence="2">
    <location>
        <begin position="47"/>
        <end position="161"/>
    </location>
</feature>
<dbReference type="InterPro" id="IPR016137">
    <property type="entry name" value="RGS"/>
</dbReference>
<protein>
    <recommendedName>
        <fullName evidence="2">RGS domain-containing protein</fullName>
    </recommendedName>
</protein>
<dbReference type="EMBL" id="JAOPGA020000568">
    <property type="protein sequence ID" value="KAL0479485.1"/>
    <property type="molecule type" value="Genomic_DNA"/>
</dbReference>
<name>A0AAW2YQR1_9EUKA</name>
<proteinExistence type="predicted"/>
<dbReference type="PANTHER" id="PTHR10845">
    <property type="entry name" value="REGULATOR OF G PROTEIN SIGNALING"/>
    <property type="match status" value="1"/>
</dbReference>
<dbReference type="PROSITE" id="PS50132">
    <property type="entry name" value="RGS"/>
    <property type="match status" value="1"/>
</dbReference>